<sequence>MVALFSREDHFFDNGQRLSQLEQKDFLWSIIVRERISTSNDNHCFDVRQMNLQSLRSGQSKSAGEWRFRAMPNCDPSEEHRLLGHVMIGKIPHSVRHDRILDILEALPLPQSDKDPKENEVTWIRNAIHRLQLEDYAEQFDVDKFMRYARDCATTNHRNNVPFKVNYTFRPM</sequence>
<gene>
    <name evidence="1" type="ORF">PENSTE_c007G03902</name>
</gene>
<evidence type="ECO:0000313" key="2">
    <source>
        <dbReference type="Proteomes" id="UP000191285"/>
    </source>
</evidence>
<proteinExistence type="predicted"/>
<name>A0A1V6TEX9_9EURO</name>
<dbReference type="OrthoDB" id="4924482at2759"/>
<dbReference type="Pfam" id="PF21858">
    <property type="entry name" value="DUF6914"/>
    <property type="match status" value="1"/>
</dbReference>
<keyword evidence="2" id="KW-1185">Reference proteome</keyword>
<dbReference type="AlphaFoldDB" id="A0A1V6TEX9"/>
<dbReference type="EMBL" id="MLKD01000007">
    <property type="protein sequence ID" value="OQE24389.1"/>
    <property type="molecule type" value="Genomic_DNA"/>
</dbReference>
<dbReference type="Proteomes" id="UP000191285">
    <property type="component" value="Unassembled WGS sequence"/>
</dbReference>
<dbReference type="STRING" id="303698.A0A1V6TEX9"/>
<dbReference type="InterPro" id="IPR054208">
    <property type="entry name" value="DUF6914"/>
</dbReference>
<evidence type="ECO:0000313" key="1">
    <source>
        <dbReference type="EMBL" id="OQE24389.1"/>
    </source>
</evidence>
<accession>A0A1V6TEX9</accession>
<protein>
    <submittedName>
        <fullName evidence="1">Uncharacterized protein</fullName>
    </submittedName>
</protein>
<reference evidence="2" key="1">
    <citation type="journal article" date="2017" name="Nat. Microbiol.">
        <title>Global analysis of biosynthetic gene clusters reveals vast potential of secondary metabolite production in Penicillium species.</title>
        <authorList>
            <person name="Nielsen J.C."/>
            <person name="Grijseels S."/>
            <person name="Prigent S."/>
            <person name="Ji B."/>
            <person name="Dainat J."/>
            <person name="Nielsen K.F."/>
            <person name="Frisvad J.C."/>
            <person name="Workman M."/>
            <person name="Nielsen J."/>
        </authorList>
    </citation>
    <scope>NUCLEOTIDE SEQUENCE [LARGE SCALE GENOMIC DNA]</scope>
    <source>
        <strain evidence="2">IBT 24891</strain>
    </source>
</reference>
<comment type="caution">
    <text evidence="1">The sequence shown here is derived from an EMBL/GenBank/DDBJ whole genome shotgun (WGS) entry which is preliminary data.</text>
</comment>
<organism evidence="1 2">
    <name type="scientific">Penicillium steckii</name>
    <dbReference type="NCBI Taxonomy" id="303698"/>
    <lineage>
        <taxon>Eukaryota</taxon>
        <taxon>Fungi</taxon>
        <taxon>Dikarya</taxon>
        <taxon>Ascomycota</taxon>
        <taxon>Pezizomycotina</taxon>
        <taxon>Eurotiomycetes</taxon>
        <taxon>Eurotiomycetidae</taxon>
        <taxon>Eurotiales</taxon>
        <taxon>Aspergillaceae</taxon>
        <taxon>Penicillium</taxon>
    </lineage>
</organism>